<keyword evidence="8" id="KW-0375">Hydrogen ion transport</keyword>
<evidence type="ECO:0000256" key="1">
    <source>
        <dbReference type="ARBA" id="ARBA00004184"/>
    </source>
</evidence>
<keyword evidence="8" id="KW-1003">Cell membrane</keyword>
<comment type="subunit">
    <text evidence="8 9">F-type ATPases have 2 components, CF(1) - the catalytic core - and CF(0) - the membrane proton channel. CF(1) has five subunits: alpha(3), beta(3), gamma(1), delta(1), epsilon(1). CF(0) has three main subunits: a, b and c.</text>
</comment>
<comment type="similarity">
    <text evidence="2 8 9">Belongs to the ATPase epsilon chain family.</text>
</comment>
<dbReference type="EMBL" id="JAOSHN010000015">
    <property type="protein sequence ID" value="MCU7380885.1"/>
    <property type="molecule type" value="Genomic_DNA"/>
</dbReference>
<keyword evidence="7 8" id="KW-0066">ATP synthesis</keyword>
<dbReference type="CDD" id="cd12152">
    <property type="entry name" value="F1-ATPase_delta"/>
    <property type="match status" value="1"/>
</dbReference>
<sequence>MSRTVKLEIITPSKLFYRGKVELVIARTLEGDEGFMAGHSWACKLLDIGELWIQEQGKSYNDCRIAAIAGGFIDVKDSIIIYTDAAEWSEDIDMDRVLSEKAKAEDWLTHETKHDPDEIARAQIAISKAITRMNVAEGGARRKR</sequence>
<feature type="domain" description="ATP synthase F1 complex delta/epsilon subunit N-terminal" evidence="11">
    <location>
        <begin position="6"/>
        <end position="86"/>
    </location>
</feature>
<keyword evidence="6 8" id="KW-0139">CF(1)</keyword>
<dbReference type="GO" id="GO:0045259">
    <property type="term" value="C:proton-transporting ATP synthase complex"/>
    <property type="evidence" value="ECO:0007669"/>
    <property type="project" value="UniProtKB-KW"/>
</dbReference>
<dbReference type="SUPFAM" id="SSF51344">
    <property type="entry name" value="Epsilon subunit of F1F0-ATP synthase N-terminal domain"/>
    <property type="match status" value="1"/>
</dbReference>
<dbReference type="GO" id="GO:0005886">
    <property type="term" value="C:plasma membrane"/>
    <property type="evidence" value="ECO:0007669"/>
    <property type="project" value="UniProtKB-SubCell"/>
</dbReference>
<comment type="function">
    <text evidence="8">Produces ATP from ADP in the presence of a proton gradient across the membrane.</text>
</comment>
<keyword evidence="3 8" id="KW-0813">Transport</keyword>
<evidence type="ECO:0000256" key="5">
    <source>
        <dbReference type="ARBA" id="ARBA00023136"/>
    </source>
</evidence>
<protein>
    <recommendedName>
        <fullName evidence="8">ATP synthase epsilon chain</fullName>
    </recommendedName>
    <alternativeName>
        <fullName evidence="8">ATP synthase F1 sector epsilon subunit</fullName>
    </alternativeName>
    <alternativeName>
        <fullName evidence="8">F-ATPase epsilon subunit</fullName>
    </alternativeName>
</protein>
<comment type="caution">
    <text evidence="12">The sequence shown here is derived from an EMBL/GenBank/DDBJ whole genome shotgun (WGS) entry which is preliminary data.</text>
</comment>
<evidence type="ECO:0000256" key="3">
    <source>
        <dbReference type="ARBA" id="ARBA00022448"/>
    </source>
</evidence>
<evidence type="ECO:0000256" key="7">
    <source>
        <dbReference type="ARBA" id="ARBA00023310"/>
    </source>
</evidence>
<dbReference type="InterPro" id="IPR001469">
    <property type="entry name" value="ATP_synth_F1_dsu/esu"/>
</dbReference>
<accession>A0A9J6QZM7</accession>
<evidence type="ECO:0000259" key="10">
    <source>
        <dbReference type="Pfam" id="PF00401"/>
    </source>
</evidence>
<name>A0A9J6QZM7_9FIRM</name>
<evidence type="ECO:0000313" key="13">
    <source>
        <dbReference type="Proteomes" id="UP001065549"/>
    </source>
</evidence>
<dbReference type="NCBIfam" id="TIGR01216">
    <property type="entry name" value="ATP_synt_epsi"/>
    <property type="match status" value="1"/>
</dbReference>
<feature type="domain" description="ATP synthase epsilon subunit C-terminal" evidence="10">
    <location>
        <begin position="90"/>
        <end position="137"/>
    </location>
</feature>
<keyword evidence="4 8" id="KW-0406">Ion transport</keyword>
<dbReference type="InterPro" id="IPR020546">
    <property type="entry name" value="ATP_synth_F1_dsu/esu_N"/>
</dbReference>
<dbReference type="HAMAP" id="MF_00530">
    <property type="entry name" value="ATP_synth_epsil_bac"/>
    <property type="match status" value="1"/>
</dbReference>
<proteinExistence type="inferred from homology"/>
<dbReference type="PANTHER" id="PTHR13822">
    <property type="entry name" value="ATP SYNTHASE DELTA/EPSILON CHAIN"/>
    <property type="match status" value="1"/>
</dbReference>
<evidence type="ECO:0000256" key="8">
    <source>
        <dbReference type="HAMAP-Rule" id="MF_00530"/>
    </source>
</evidence>
<gene>
    <name evidence="8 12" type="primary">atpC</name>
    <name evidence="12" type="ORF">OBO34_21455</name>
</gene>
<evidence type="ECO:0000256" key="6">
    <source>
        <dbReference type="ARBA" id="ARBA00023196"/>
    </source>
</evidence>
<evidence type="ECO:0000313" key="12">
    <source>
        <dbReference type="EMBL" id="MCU7380885.1"/>
    </source>
</evidence>
<dbReference type="Proteomes" id="UP001065549">
    <property type="component" value="Unassembled WGS sequence"/>
</dbReference>
<dbReference type="Pfam" id="PF00401">
    <property type="entry name" value="ATP-synt_DE"/>
    <property type="match status" value="1"/>
</dbReference>
<dbReference type="InterPro" id="IPR020547">
    <property type="entry name" value="ATP_synth_F1_esu_C"/>
</dbReference>
<keyword evidence="13" id="KW-1185">Reference proteome</keyword>
<dbReference type="AlphaFoldDB" id="A0A9J6QZM7"/>
<keyword evidence="5 8" id="KW-0472">Membrane</keyword>
<organism evidence="12 13">
    <name type="scientific">Hominibacterium faecale</name>
    <dbReference type="NCBI Taxonomy" id="2839743"/>
    <lineage>
        <taxon>Bacteria</taxon>
        <taxon>Bacillati</taxon>
        <taxon>Bacillota</taxon>
        <taxon>Clostridia</taxon>
        <taxon>Peptostreptococcales</taxon>
        <taxon>Anaerovoracaceae</taxon>
        <taxon>Hominibacterium</taxon>
    </lineage>
</organism>
<reference evidence="12" key="1">
    <citation type="submission" date="2022-09" db="EMBL/GenBank/DDBJ databases">
        <title>Culturomic study of gut microbiota in children with autism spectrum disorder.</title>
        <authorList>
            <person name="Efimov B.A."/>
            <person name="Chaplin A.V."/>
            <person name="Sokolova S.R."/>
            <person name="Pikina A.P."/>
            <person name="Korzhanova M."/>
            <person name="Belova V."/>
            <person name="Korostin D."/>
        </authorList>
    </citation>
    <scope>NUCLEOTIDE SEQUENCE</scope>
    <source>
        <strain evidence="12">ASD5510</strain>
    </source>
</reference>
<evidence type="ECO:0000256" key="4">
    <source>
        <dbReference type="ARBA" id="ARBA00023065"/>
    </source>
</evidence>
<dbReference type="GO" id="GO:0046933">
    <property type="term" value="F:proton-transporting ATP synthase activity, rotational mechanism"/>
    <property type="evidence" value="ECO:0007669"/>
    <property type="project" value="UniProtKB-UniRule"/>
</dbReference>
<dbReference type="GO" id="GO:0012505">
    <property type="term" value="C:endomembrane system"/>
    <property type="evidence" value="ECO:0007669"/>
    <property type="project" value="UniProtKB-SubCell"/>
</dbReference>
<evidence type="ECO:0000256" key="9">
    <source>
        <dbReference type="RuleBase" id="RU003656"/>
    </source>
</evidence>
<dbReference type="Pfam" id="PF02823">
    <property type="entry name" value="ATP-synt_DE_N"/>
    <property type="match status" value="1"/>
</dbReference>
<dbReference type="PANTHER" id="PTHR13822:SF10">
    <property type="entry name" value="ATP SYNTHASE EPSILON CHAIN, CHLOROPLASTIC"/>
    <property type="match status" value="1"/>
</dbReference>
<dbReference type="Gene3D" id="2.60.15.10">
    <property type="entry name" value="F0F1 ATP synthase delta/epsilon subunit, N-terminal"/>
    <property type="match status" value="1"/>
</dbReference>
<comment type="subcellular location">
    <subcellularLocation>
        <location evidence="8">Cell membrane</location>
        <topology evidence="8">Peripheral membrane protein</topology>
    </subcellularLocation>
    <subcellularLocation>
        <location evidence="1">Endomembrane system</location>
        <topology evidence="1">Peripheral membrane protein</topology>
    </subcellularLocation>
</comment>
<evidence type="ECO:0000259" key="11">
    <source>
        <dbReference type="Pfam" id="PF02823"/>
    </source>
</evidence>
<evidence type="ECO:0000256" key="2">
    <source>
        <dbReference type="ARBA" id="ARBA00005712"/>
    </source>
</evidence>
<dbReference type="RefSeq" id="WP_148396932.1">
    <property type="nucleotide sequence ID" value="NZ_JAJAGH010000017.1"/>
</dbReference>
<dbReference type="InterPro" id="IPR036771">
    <property type="entry name" value="ATPsynth_dsu/esu_N"/>
</dbReference>
<dbReference type="GO" id="GO:0005524">
    <property type="term" value="F:ATP binding"/>
    <property type="evidence" value="ECO:0007669"/>
    <property type="project" value="UniProtKB-UniRule"/>
</dbReference>